<sequence>QRSGRAGPDPSSPRAGGGGGAGAAMQTLHELARSLNDPRGLEAGLEKLRDGLLEIPRMLQLCESAQDDVSLGRVSGDHNFRFTFRLEGGGFFQTGVLIAAAESFTSNMPIPLKCKWKRRVGDLPVEIPGVTSNMYQSRPTTWALRSGWRRSRPTPTTATGAPCSAPSGPSRWTPPRAAASTTRWRTAAAALPPR</sequence>
<gene>
    <name evidence="2" type="ORF">PCOR1329_LOCUS46224</name>
</gene>
<accession>A0ABN9U8L8</accession>
<proteinExistence type="predicted"/>
<feature type="compositionally biased region" description="Low complexity" evidence="1">
    <location>
        <begin position="173"/>
        <end position="194"/>
    </location>
</feature>
<evidence type="ECO:0000313" key="3">
    <source>
        <dbReference type="Proteomes" id="UP001189429"/>
    </source>
</evidence>
<dbReference type="Proteomes" id="UP001189429">
    <property type="component" value="Unassembled WGS sequence"/>
</dbReference>
<feature type="region of interest" description="Disordered" evidence="1">
    <location>
        <begin position="147"/>
        <end position="194"/>
    </location>
</feature>
<feature type="region of interest" description="Disordered" evidence="1">
    <location>
        <begin position="1"/>
        <end position="22"/>
    </location>
</feature>
<dbReference type="EMBL" id="CAUYUJ010015559">
    <property type="protein sequence ID" value="CAK0855506.1"/>
    <property type="molecule type" value="Genomic_DNA"/>
</dbReference>
<keyword evidence="3" id="KW-1185">Reference proteome</keyword>
<name>A0ABN9U8L8_9DINO</name>
<comment type="caution">
    <text evidence="2">The sequence shown here is derived from an EMBL/GenBank/DDBJ whole genome shotgun (WGS) entry which is preliminary data.</text>
</comment>
<evidence type="ECO:0000256" key="1">
    <source>
        <dbReference type="SAM" id="MobiDB-lite"/>
    </source>
</evidence>
<feature type="non-terminal residue" evidence="2">
    <location>
        <position position="1"/>
    </location>
</feature>
<evidence type="ECO:0000313" key="2">
    <source>
        <dbReference type="EMBL" id="CAK0855506.1"/>
    </source>
</evidence>
<protein>
    <submittedName>
        <fullName evidence="2">Uncharacterized protein</fullName>
    </submittedName>
</protein>
<organism evidence="2 3">
    <name type="scientific">Prorocentrum cordatum</name>
    <dbReference type="NCBI Taxonomy" id="2364126"/>
    <lineage>
        <taxon>Eukaryota</taxon>
        <taxon>Sar</taxon>
        <taxon>Alveolata</taxon>
        <taxon>Dinophyceae</taxon>
        <taxon>Prorocentrales</taxon>
        <taxon>Prorocentraceae</taxon>
        <taxon>Prorocentrum</taxon>
    </lineage>
</organism>
<reference evidence="2" key="1">
    <citation type="submission" date="2023-10" db="EMBL/GenBank/DDBJ databases">
        <authorList>
            <person name="Chen Y."/>
            <person name="Shah S."/>
            <person name="Dougan E. K."/>
            <person name="Thang M."/>
            <person name="Chan C."/>
        </authorList>
    </citation>
    <scope>NUCLEOTIDE SEQUENCE [LARGE SCALE GENOMIC DNA]</scope>
</reference>